<dbReference type="OrthoDB" id="7671932at2"/>
<name>A0A2T0UEQ4_9ACTN</name>
<organism evidence="3 4">
    <name type="scientific">Glycomyces artemisiae</name>
    <dbReference type="NCBI Taxonomy" id="1076443"/>
    <lineage>
        <taxon>Bacteria</taxon>
        <taxon>Bacillati</taxon>
        <taxon>Actinomycetota</taxon>
        <taxon>Actinomycetes</taxon>
        <taxon>Glycomycetales</taxon>
        <taxon>Glycomycetaceae</taxon>
        <taxon>Glycomyces</taxon>
    </lineage>
</organism>
<dbReference type="EMBL" id="PVTJ01000009">
    <property type="protein sequence ID" value="PRY56425.1"/>
    <property type="molecule type" value="Genomic_DNA"/>
</dbReference>
<feature type="domain" description="Peptidoglycan binding-like" evidence="1">
    <location>
        <begin position="172"/>
        <end position="208"/>
    </location>
</feature>
<dbReference type="Proteomes" id="UP000238176">
    <property type="component" value="Unassembled WGS sequence"/>
</dbReference>
<proteinExistence type="predicted"/>
<feature type="domain" description="ARB-07466-like C-terminal" evidence="2">
    <location>
        <begin position="51"/>
        <end position="125"/>
    </location>
</feature>
<evidence type="ECO:0000259" key="1">
    <source>
        <dbReference type="Pfam" id="PF01471"/>
    </source>
</evidence>
<dbReference type="Pfam" id="PF26571">
    <property type="entry name" value="VldE"/>
    <property type="match status" value="1"/>
</dbReference>
<accession>A0A2T0UEQ4</accession>
<keyword evidence="4" id="KW-1185">Reference proteome</keyword>
<dbReference type="InterPro" id="IPR002477">
    <property type="entry name" value="Peptidoglycan-bd-like"/>
</dbReference>
<dbReference type="Pfam" id="PF01471">
    <property type="entry name" value="PG_binding_1"/>
    <property type="match status" value="1"/>
</dbReference>
<gene>
    <name evidence="3" type="ORF">B0I28_10974</name>
</gene>
<reference evidence="3 4" key="1">
    <citation type="submission" date="2018-03" db="EMBL/GenBank/DDBJ databases">
        <title>Genomic Encyclopedia of Type Strains, Phase III (KMG-III): the genomes of soil and plant-associated and newly described type strains.</title>
        <authorList>
            <person name="Whitman W."/>
        </authorList>
    </citation>
    <scope>NUCLEOTIDE SEQUENCE [LARGE SCALE GENOMIC DNA]</scope>
    <source>
        <strain evidence="3 4">CGMCC 4.7067</strain>
    </source>
</reference>
<evidence type="ECO:0000313" key="3">
    <source>
        <dbReference type="EMBL" id="PRY56425.1"/>
    </source>
</evidence>
<evidence type="ECO:0000259" key="2">
    <source>
        <dbReference type="Pfam" id="PF26571"/>
    </source>
</evidence>
<dbReference type="InterPro" id="IPR036365">
    <property type="entry name" value="PGBD-like_sf"/>
</dbReference>
<comment type="caution">
    <text evidence="3">The sequence shown here is derived from an EMBL/GenBank/DDBJ whole genome shotgun (WGS) entry which is preliminary data.</text>
</comment>
<dbReference type="Gene3D" id="1.10.101.10">
    <property type="entry name" value="PGBD-like superfamily/PGBD"/>
    <property type="match status" value="1"/>
</dbReference>
<evidence type="ECO:0000313" key="4">
    <source>
        <dbReference type="Proteomes" id="UP000238176"/>
    </source>
</evidence>
<dbReference type="SUPFAM" id="SSF47090">
    <property type="entry name" value="PGBD-like"/>
    <property type="match status" value="1"/>
</dbReference>
<sequence>MSIYRGPYYSANKCSGFARPGNKALMSWYLGAYGDRGAANLGIYVCKSLGSGISIHGDGRACDLGTAPYNRPGSGWPAWGWALANALRLNSAELGIQLIIFNGKVWSCRYPDSGWRDYDGSDPHDGHLHVELTPSSAASLTVAKIQSIIGGGSSPITIGEDDMIGLKRGDEGEEVKALQYVLADAGFDPGEKDGQYGPKVAAALLAARRSLGSSATDGDNLTAAAYAQLLRALIKKQAPATTPPSSTQVAAAVAAYLKANPVKLPENVQFSGGTLTGVKAK</sequence>
<dbReference type="AlphaFoldDB" id="A0A2T0UEQ4"/>
<dbReference type="RefSeq" id="WP_106365854.1">
    <property type="nucleotide sequence ID" value="NZ_PVTJ01000009.1"/>
</dbReference>
<dbReference type="InterPro" id="IPR058593">
    <property type="entry name" value="ARB_07466-like_C"/>
</dbReference>
<dbReference type="InterPro" id="IPR036366">
    <property type="entry name" value="PGBDSf"/>
</dbReference>
<protein>
    <submittedName>
        <fullName evidence="3">Putative peptidoglycan binding protein</fullName>
    </submittedName>
</protein>